<dbReference type="AlphaFoldDB" id="A0A3B1CY38"/>
<evidence type="ECO:0000259" key="4">
    <source>
        <dbReference type="Pfam" id="PF01509"/>
    </source>
</evidence>
<dbReference type="GO" id="GO:0003723">
    <property type="term" value="F:RNA binding"/>
    <property type="evidence" value="ECO:0007669"/>
    <property type="project" value="InterPro"/>
</dbReference>
<evidence type="ECO:0000256" key="3">
    <source>
        <dbReference type="ARBA" id="ARBA00023235"/>
    </source>
</evidence>
<dbReference type="GO" id="GO:0006400">
    <property type="term" value="P:tRNA modification"/>
    <property type="evidence" value="ECO:0007669"/>
    <property type="project" value="TreeGrafter"/>
</dbReference>
<dbReference type="HAMAP" id="MF_01080">
    <property type="entry name" value="TruB_bact"/>
    <property type="match status" value="1"/>
</dbReference>
<reference evidence="6" key="1">
    <citation type="submission" date="2018-06" db="EMBL/GenBank/DDBJ databases">
        <authorList>
            <person name="Zhirakovskaya E."/>
        </authorList>
    </citation>
    <scope>NUCLEOTIDE SEQUENCE</scope>
</reference>
<dbReference type="NCBIfam" id="TIGR00431">
    <property type="entry name" value="TruB"/>
    <property type="match status" value="1"/>
</dbReference>
<dbReference type="GO" id="GO:1990481">
    <property type="term" value="P:mRNA pseudouridine synthesis"/>
    <property type="evidence" value="ECO:0007669"/>
    <property type="project" value="TreeGrafter"/>
</dbReference>
<evidence type="ECO:0000256" key="2">
    <source>
        <dbReference type="ARBA" id="ARBA00022694"/>
    </source>
</evidence>
<dbReference type="SUPFAM" id="SSF55120">
    <property type="entry name" value="Pseudouridine synthase"/>
    <property type="match status" value="1"/>
</dbReference>
<dbReference type="EMBL" id="UOGF01000050">
    <property type="protein sequence ID" value="VAX29433.1"/>
    <property type="molecule type" value="Genomic_DNA"/>
</dbReference>
<dbReference type="CDD" id="cd02573">
    <property type="entry name" value="PseudoU_synth_EcTruB"/>
    <property type="match status" value="1"/>
</dbReference>
<evidence type="ECO:0000259" key="5">
    <source>
        <dbReference type="Pfam" id="PF16198"/>
    </source>
</evidence>
<sequence>MSQTHSQIREGAISEVFVGGFLNIDKPAGWTSHDVVAKVRGLLGIKRVGHLGTLDPDATGVLPLCFGKGTKLASLLGDADKTYDAVLRLGQETDTEDASGEVINICPVPDRLKSEEGEAEILDVLLSFMGRYLQQPPMYSAIKVKGVPLYKMARSGKVVERSKRELKILSLKLLASHGGDIAFRVRCSKGTYIRTLCVDIGRKLGVGAHLLSLRRVQAGPFSIDDALELETLSAYCQDGQWEKIVYPANSVLSALPALFVSGVARKRLLNGVQLSMSALDRNDPFKKGDSLRFLDAEGRLIAIAQALRDSESHAVERVSMESFFKIKTVLGDGGC</sequence>
<proteinExistence type="inferred from homology"/>
<dbReference type="InterPro" id="IPR036974">
    <property type="entry name" value="PUA_sf"/>
</dbReference>
<keyword evidence="2" id="KW-0819">tRNA processing</keyword>
<dbReference type="Gene3D" id="3.30.2350.10">
    <property type="entry name" value="Pseudouridine synthase"/>
    <property type="match status" value="1"/>
</dbReference>
<dbReference type="Pfam" id="PF01509">
    <property type="entry name" value="TruB_N"/>
    <property type="match status" value="1"/>
</dbReference>
<dbReference type="InterPro" id="IPR002501">
    <property type="entry name" value="PsdUridine_synth_N"/>
</dbReference>
<gene>
    <name evidence="6" type="ORF">MNBD_NITROSPIRAE01-412</name>
</gene>
<keyword evidence="3 6" id="KW-0413">Isomerase</keyword>
<dbReference type="InterPro" id="IPR032819">
    <property type="entry name" value="TruB_C"/>
</dbReference>
<organism evidence="6">
    <name type="scientific">hydrothermal vent metagenome</name>
    <dbReference type="NCBI Taxonomy" id="652676"/>
    <lineage>
        <taxon>unclassified sequences</taxon>
        <taxon>metagenomes</taxon>
        <taxon>ecological metagenomes</taxon>
    </lineage>
</organism>
<dbReference type="InterPro" id="IPR020103">
    <property type="entry name" value="PsdUridine_synth_cat_dom_sf"/>
</dbReference>
<dbReference type="EC" id="5.4.99.25" evidence="1"/>
<evidence type="ECO:0000256" key="1">
    <source>
        <dbReference type="ARBA" id="ARBA00012787"/>
    </source>
</evidence>
<dbReference type="PANTHER" id="PTHR13767">
    <property type="entry name" value="TRNA-PSEUDOURIDINE SYNTHASE"/>
    <property type="match status" value="1"/>
</dbReference>
<protein>
    <recommendedName>
        <fullName evidence="1">tRNA pseudouridine(55) synthase</fullName>
        <ecNumber evidence="1">5.4.99.25</ecNumber>
    </recommendedName>
</protein>
<dbReference type="PANTHER" id="PTHR13767:SF2">
    <property type="entry name" value="PSEUDOURIDYLATE SYNTHASE TRUB1"/>
    <property type="match status" value="1"/>
</dbReference>
<dbReference type="PROSITE" id="PS50890">
    <property type="entry name" value="PUA"/>
    <property type="match status" value="1"/>
</dbReference>
<feature type="domain" description="tRNA pseudouridylate synthase B C-terminal" evidence="5">
    <location>
        <begin position="194"/>
        <end position="252"/>
    </location>
</feature>
<dbReference type="GO" id="GO:0160148">
    <property type="term" value="F:tRNA pseudouridine(55) synthase activity"/>
    <property type="evidence" value="ECO:0007669"/>
    <property type="project" value="UniProtKB-EC"/>
</dbReference>
<dbReference type="Pfam" id="PF16198">
    <property type="entry name" value="TruB_C_2"/>
    <property type="match status" value="1"/>
</dbReference>
<feature type="domain" description="Pseudouridine synthase II N-terminal" evidence="4">
    <location>
        <begin position="40"/>
        <end position="193"/>
    </location>
</feature>
<name>A0A3B1CY38_9ZZZZ</name>
<dbReference type="InterPro" id="IPR014780">
    <property type="entry name" value="tRNA_psdUridine_synth_TruB"/>
</dbReference>
<dbReference type="Gene3D" id="2.30.130.10">
    <property type="entry name" value="PUA domain"/>
    <property type="match status" value="1"/>
</dbReference>
<evidence type="ECO:0000313" key="6">
    <source>
        <dbReference type="EMBL" id="VAX29433.1"/>
    </source>
</evidence>
<accession>A0A3B1CY38</accession>